<dbReference type="Pfam" id="PF24969">
    <property type="entry name" value="LRR_15"/>
    <property type="match status" value="1"/>
</dbReference>
<dbReference type="OMA" id="WYDSENS"/>
<dbReference type="RefSeq" id="XP_040649753.1">
    <property type="nucleotide sequence ID" value="XM_040794503.1"/>
</dbReference>
<evidence type="ECO:0000259" key="1">
    <source>
        <dbReference type="PROSITE" id="PS50181"/>
    </source>
</evidence>
<dbReference type="PROSITE" id="PS50181">
    <property type="entry name" value="FBOX"/>
    <property type="match status" value="1"/>
</dbReference>
<sequence length="455" mass="52800">MLSDLPVEILHLIARDLGSKDLYHLVCSSRRLYAVFQRILYTDVTFCQSESSEQTFNIFLYAVARTPRLASYVRSLKVESWDVISATNESKEQKVEFDDNLVRRLVYERTGYSDEERSKWLNDLEHDNEDAWLALLIPQLKELRKLNVTWPYGVYYVLNMLQRAATKPEPMFPHLEEAYAAWSDTENAFSSHYMDPFFKFPSMRKVGCYMLAEAANDDVDDEYVPGWRDSKVRIREMLPPQSSNITDIDLQESNAAEGMRDWVQACKALKSFRIAHGGAHISFDDFQPRKIYESLSLHKSTLESVWVENDDGCGNYDDEWMGSFVEFTALRLFRVPFDNLVGLDEHGLHVQKLGDVLPPSLKILYVSLDGDRNFNAAIDQLAELAASENFPKLATIHLQHWNLEKPEDAARYEWLEQKCQQASVLCFSHQSTWWTEGEEQEMMELMWPDNEARPL</sequence>
<evidence type="ECO:0000313" key="2">
    <source>
        <dbReference type="EMBL" id="KXG51217.1"/>
    </source>
</evidence>
<dbReference type="InterPro" id="IPR001810">
    <property type="entry name" value="F-box_dom"/>
</dbReference>
<name>A0A135LQG6_PENPA</name>
<accession>A0A135LQG6</accession>
<organism evidence="2 3">
    <name type="scientific">Penicillium patulum</name>
    <name type="common">Penicillium griseofulvum</name>
    <dbReference type="NCBI Taxonomy" id="5078"/>
    <lineage>
        <taxon>Eukaryota</taxon>
        <taxon>Fungi</taxon>
        <taxon>Dikarya</taxon>
        <taxon>Ascomycota</taxon>
        <taxon>Pezizomycotina</taxon>
        <taxon>Eurotiomycetes</taxon>
        <taxon>Eurotiomycetidae</taxon>
        <taxon>Eurotiales</taxon>
        <taxon>Aspergillaceae</taxon>
        <taxon>Penicillium</taxon>
    </lineage>
</organism>
<proteinExistence type="predicted"/>
<evidence type="ECO:0000313" key="3">
    <source>
        <dbReference type="Proteomes" id="UP000070168"/>
    </source>
</evidence>
<dbReference type="GeneID" id="63709803"/>
<reference evidence="2 3" key="1">
    <citation type="journal article" date="2016" name="BMC Genomics">
        <title>Genome sequencing and secondary metabolism of the postharvest pathogen Penicillium griseofulvum.</title>
        <authorList>
            <person name="Banani H."/>
            <person name="Marcet-Houben M."/>
            <person name="Ballester A.R."/>
            <person name="Abbruscato P."/>
            <person name="Gonzalez-Candelas L."/>
            <person name="Gabaldon T."/>
            <person name="Spadaro D."/>
        </authorList>
    </citation>
    <scope>NUCLEOTIDE SEQUENCE [LARGE SCALE GENOMIC DNA]</scope>
    <source>
        <strain evidence="2 3">PG3</strain>
    </source>
</reference>
<dbReference type="EMBL" id="LHQR01000044">
    <property type="protein sequence ID" value="KXG51217.1"/>
    <property type="molecule type" value="Genomic_DNA"/>
</dbReference>
<dbReference type="InterPro" id="IPR056867">
    <property type="entry name" value="LRR_15"/>
</dbReference>
<dbReference type="Proteomes" id="UP000070168">
    <property type="component" value="Unassembled WGS sequence"/>
</dbReference>
<dbReference type="STRING" id="5078.A0A135LQG6"/>
<dbReference type="OrthoDB" id="2520703at2759"/>
<keyword evidence="3" id="KW-1185">Reference proteome</keyword>
<gene>
    <name evidence="2" type="ORF">PGRI_067890</name>
</gene>
<comment type="caution">
    <text evidence="2">The sequence shown here is derived from an EMBL/GenBank/DDBJ whole genome shotgun (WGS) entry which is preliminary data.</text>
</comment>
<feature type="domain" description="F-box" evidence="1">
    <location>
        <begin position="1"/>
        <end position="44"/>
    </location>
</feature>
<protein>
    <recommendedName>
        <fullName evidence="1">F-box domain-containing protein</fullName>
    </recommendedName>
</protein>
<dbReference type="AlphaFoldDB" id="A0A135LQG6"/>